<protein>
    <recommendedName>
        <fullName evidence="1">DUF7716 domain-containing protein</fullName>
    </recommendedName>
</protein>
<sequence length="103" mass="12106">MMTLRKALDQFEDLTWSDAIFIDRRQPINMDTVCLIHDPDDVEDEKVDLPDVAIELGFDYLMDVQSLQSICLNMREQMPDAKVEDIFRAFLFYLKNDAFIVIQ</sequence>
<reference evidence="3" key="1">
    <citation type="submission" date="2018-09" db="EMBL/GenBank/DDBJ databases">
        <title>Paracoccus onubensis nov. sp. a moderate halophilic bacterium isolated from Gruta de las Maravillas (Aracena, Spain).</title>
        <authorList>
            <person name="Jurado V."/>
            <person name="Gutierrez-Patricio S."/>
            <person name="Gonzalez-Pimentel J.L."/>
            <person name="Miller A.Z."/>
            <person name="Laiz L."/>
            <person name="Saiz-Jimenez C."/>
        </authorList>
    </citation>
    <scope>NUCLEOTIDE SEQUENCE [LARGE SCALE GENOMIC DNA]</scope>
    <source>
        <strain evidence="3">DSM 26381</strain>
    </source>
</reference>
<evidence type="ECO:0000313" key="2">
    <source>
        <dbReference type="EMBL" id="RJL01485.1"/>
    </source>
</evidence>
<name>A0A418ZTI7_9RHOB</name>
<dbReference type="EMBL" id="QZEW01000158">
    <property type="protein sequence ID" value="RJL01485.1"/>
    <property type="molecule type" value="Genomic_DNA"/>
</dbReference>
<evidence type="ECO:0000313" key="3">
    <source>
        <dbReference type="Proteomes" id="UP000283587"/>
    </source>
</evidence>
<feature type="domain" description="DUF7716" evidence="1">
    <location>
        <begin position="1"/>
        <end position="102"/>
    </location>
</feature>
<dbReference type="OrthoDB" id="6425046at2"/>
<proteinExistence type="predicted"/>
<dbReference type="Pfam" id="PF24832">
    <property type="entry name" value="DUF7716"/>
    <property type="match status" value="1"/>
</dbReference>
<comment type="caution">
    <text evidence="2">The sequence shown here is derived from an EMBL/GenBank/DDBJ whole genome shotgun (WGS) entry which is preliminary data.</text>
</comment>
<dbReference type="AlphaFoldDB" id="A0A418ZTI7"/>
<organism evidence="2 3">
    <name type="scientific">Paracoccus siganidrum</name>
    <dbReference type="NCBI Taxonomy" id="1276757"/>
    <lineage>
        <taxon>Bacteria</taxon>
        <taxon>Pseudomonadati</taxon>
        <taxon>Pseudomonadota</taxon>
        <taxon>Alphaproteobacteria</taxon>
        <taxon>Rhodobacterales</taxon>
        <taxon>Paracoccaceae</taxon>
        <taxon>Paracoccus</taxon>
    </lineage>
</organism>
<dbReference type="RefSeq" id="WP_119900950.1">
    <property type="nucleotide sequence ID" value="NZ_QZEW01000158.1"/>
</dbReference>
<keyword evidence="3" id="KW-1185">Reference proteome</keyword>
<accession>A0A418ZTI7</accession>
<dbReference type="InterPro" id="IPR056133">
    <property type="entry name" value="DUF7716"/>
</dbReference>
<dbReference type="Proteomes" id="UP000283587">
    <property type="component" value="Unassembled WGS sequence"/>
</dbReference>
<gene>
    <name evidence="2" type="ORF">D3P05_22285</name>
</gene>
<evidence type="ECO:0000259" key="1">
    <source>
        <dbReference type="Pfam" id="PF24832"/>
    </source>
</evidence>